<dbReference type="Proteomes" id="UP000646548">
    <property type="component" value="Unassembled WGS sequence"/>
</dbReference>
<reference evidence="2" key="1">
    <citation type="journal article" name="BMC Genomics">
        <title>Long-read sequencing and de novo genome assembly of marine medaka (Oryzias melastigma).</title>
        <authorList>
            <person name="Liang P."/>
            <person name="Saqib H.S.A."/>
            <person name="Ni X."/>
            <person name="Shen Y."/>
        </authorList>
    </citation>
    <scope>NUCLEOTIDE SEQUENCE</scope>
    <source>
        <strain evidence="2">Bigg-433</strain>
    </source>
</reference>
<name>A0A834F7G9_ORYME</name>
<gene>
    <name evidence="2" type="ORF">FQA47_018677</name>
</gene>
<evidence type="ECO:0000256" key="1">
    <source>
        <dbReference type="SAM" id="MobiDB-lite"/>
    </source>
</evidence>
<comment type="caution">
    <text evidence="2">The sequence shown here is derived from an EMBL/GenBank/DDBJ whole genome shotgun (WGS) entry which is preliminary data.</text>
</comment>
<dbReference type="AlphaFoldDB" id="A0A834F7G9"/>
<sequence length="68" mass="8262">MRKTFSEDDPEICVFWHLRKSRSKEGRSRHMRWDGIVPPQDAHKGTSSPEQASLRIFYFEPKWETEYY</sequence>
<organism evidence="2 3">
    <name type="scientific">Oryzias melastigma</name>
    <name type="common">Marine medaka</name>
    <dbReference type="NCBI Taxonomy" id="30732"/>
    <lineage>
        <taxon>Eukaryota</taxon>
        <taxon>Metazoa</taxon>
        <taxon>Chordata</taxon>
        <taxon>Craniata</taxon>
        <taxon>Vertebrata</taxon>
        <taxon>Euteleostomi</taxon>
        <taxon>Actinopterygii</taxon>
        <taxon>Neopterygii</taxon>
        <taxon>Teleostei</taxon>
        <taxon>Neoteleostei</taxon>
        <taxon>Acanthomorphata</taxon>
        <taxon>Ovalentaria</taxon>
        <taxon>Atherinomorphae</taxon>
        <taxon>Beloniformes</taxon>
        <taxon>Adrianichthyidae</taxon>
        <taxon>Oryziinae</taxon>
        <taxon>Oryzias</taxon>
    </lineage>
</organism>
<protein>
    <submittedName>
        <fullName evidence="2">Uncharacterized protein</fullName>
    </submittedName>
</protein>
<dbReference type="EMBL" id="WKFB01000416">
    <property type="protein sequence ID" value="KAF6723691.1"/>
    <property type="molecule type" value="Genomic_DNA"/>
</dbReference>
<evidence type="ECO:0000313" key="3">
    <source>
        <dbReference type="Proteomes" id="UP000646548"/>
    </source>
</evidence>
<feature type="region of interest" description="Disordered" evidence="1">
    <location>
        <begin position="29"/>
        <end position="49"/>
    </location>
</feature>
<evidence type="ECO:0000313" key="2">
    <source>
        <dbReference type="EMBL" id="KAF6723691.1"/>
    </source>
</evidence>
<accession>A0A834F7G9</accession>
<proteinExistence type="predicted"/>